<dbReference type="STRING" id="1592317.DPF_1010"/>
<evidence type="ECO:0000313" key="1">
    <source>
        <dbReference type="EMBL" id="GAU08304.1"/>
    </source>
</evidence>
<proteinExistence type="predicted"/>
<comment type="caution">
    <text evidence="1">The sequence shown here is derived from an EMBL/GenBank/DDBJ whole genome shotgun (WGS) entry which is preliminary data.</text>
</comment>
<dbReference type="RefSeq" id="WP_069858737.1">
    <property type="nucleotide sequence ID" value="NZ_BDFE01000015.1"/>
</dbReference>
<gene>
    <name evidence="1" type="ORF">DPF_1010</name>
</gene>
<sequence>MDKTEQQALQVTKEIMVKFIEVGRISPTNFSEHFATIYGEVLRTVVDKRTHAANNQPLASD</sequence>
<name>A0A194AHQ5_9BACT</name>
<keyword evidence="2" id="KW-1185">Reference proteome</keyword>
<dbReference type="OrthoDB" id="9801073at2"/>
<protein>
    <recommendedName>
        <fullName evidence="3">Conjugal transfer protein TraB</fullName>
    </recommendedName>
</protein>
<evidence type="ECO:0000313" key="2">
    <source>
        <dbReference type="Proteomes" id="UP000095200"/>
    </source>
</evidence>
<accession>A0A194AHQ5</accession>
<dbReference type="AlphaFoldDB" id="A0A194AHQ5"/>
<organism evidence="1 2">
    <name type="scientific">Desulfoplanes formicivorans</name>
    <dbReference type="NCBI Taxonomy" id="1592317"/>
    <lineage>
        <taxon>Bacteria</taxon>
        <taxon>Pseudomonadati</taxon>
        <taxon>Thermodesulfobacteriota</taxon>
        <taxon>Desulfovibrionia</taxon>
        <taxon>Desulfovibrionales</taxon>
        <taxon>Desulfoplanaceae</taxon>
        <taxon>Desulfoplanes</taxon>
    </lineage>
</organism>
<evidence type="ECO:0008006" key="3">
    <source>
        <dbReference type="Google" id="ProtNLM"/>
    </source>
</evidence>
<reference evidence="2" key="1">
    <citation type="submission" date="2016-06" db="EMBL/GenBank/DDBJ databases">
        <title>Draft genome sequence of Desulfoplanes formicivorans strain Pf12B.</title>
        <authorList>
            <person name="Watanabe M."/>
            <person name="Kojima H."/>
            <person name="Fukui M."/>
        </authorList>
    </citation>
    <scope>NUCLEOTIDE SEQUENCE [LARGE SCALE GENOMIC DNA]</scope>
    <source>
        <strain evidence="2">Pf12B</strain>
    </source>
</reference>
<dbReference type="Proteomes" id="UP000095200">
    <property type="component" value="Unassembled WGS sequence"/>
</dbReference>
<dbReference type="EMBL" id="BDFE01000015">
    <property type="protein sequence ID" value="GAU08304.1"/>
    <property type="molecule type" value="Genomic_DNA"/>
</dbReference>